<feature type="chain" id="PRO_5038524369" evidence="2">
    <location>
        <begin position="33"/>
        <end position="276"/>
    </location>
</feature>
<feature type="signal peptide" evidence="2">
    <location>
        <begin position="1"/>
        <end position="32"/>
    </location>
</feature>
<feature type="region of interest" description="Disordered" evidence="1">
    <location>
        <begin position="39"/>
        <end position="64"/>
    </location>
</feature>
<evidence type="ECO:0000256" key="1">
    <source>
        <dbReference type="SAM" id="MobiDB-lite"/>
    </source>
</evidence>
<sequence>MTWGDLARRRAAAPMISVAVALLALTGCVATGDVMAPAADVESATPRATATPTPTPRPVASPSPPAVFADQVYSGVGTGETEKVVVSVPTGARSVSISVTCVGESQFGVEYGDSMALGQAMLGGWCDGTYDSSWPLLPASGDVVNVFMGEGIEWEVVVTFSRDPFDEDEALTRECAAFSDVLSQLQNADDGYGFYAAFGAAEWYDRVDAATYDLAELAESSSSELAASFSAILAILQERDRVAGGALEDVWRDYGPISDACDRNQTPLVIMAEFGG</sequence>
<dbReference type="RefSeq" id="WP_184214169.1">
    <property type="nucleotide sequence ID" value="NZ_JACHMD010000001.1"/>
</dbReference>
<name>A0A7W7FGI5_9MICO</name>
<reference evidence="3 4" key="1">
    <citation type="submission" date="2020-08" db="EMBL/GenBank/DDBJ databases">
        <title>Sequencing the genomes of 1000 actinobacteria strains.</title>
        <authorList>
            <person name="Klenk H.-P."/>
        </authorList>
    </citation>
    <scope>NUCLEOTIDE SEQUENCE [LARGE SCALE GENOMIC DNA]</scope>
    <source>
        <strain evidence="3 4">DSM 24947</strain>
    </source>
</reference>
<accession>A0A7W7FGI5</accession>
<evidence type="ECO:0000313" key="3">
    <source>
        <dbReference type="EMBL" id="MBB4665346.1"/>
    </source>
</evidence>
<evidence type="ECO:0000313" key="4">
    <source>
        <dbReference type="Proteomes" id="UP000573729"/>
    </source>
</evidence>
<dbReference type="EMBL" id="JACHMD010000001">
    <property type="protein sequence ID" value="MBB4665346.1"/>
    <property type="molecule type" value="Genomic_DNA"/>
</dbReference>
<dbReference type="Proteomes" id="UP000573729">
    <property type="component" value="Unassembled WGS sequence"/>
</dbReference>
<feature type="compositionally biased region" description="Pro residues" evidence="1">
    <location>
        <begin position="53"/>
        <end position="64"/>
    </location>
</feature>
<protein>
    <submittedName>
        <fullName evidence="3">Uncharacterized protein</fullName>
    </submittedName>
</protein>
<organism evidence="3 4">
    <name type="scientific">Microbacterium marinum</name>
    <dbReference type="NCBI Taxonomy" id="421115"/>
    <lineage>
        <taxon>Bacteria</taxon>
        <taxon>Bacillati</taxon>
        <taxon>Actinomycetota</taxon>
        <taxon>Actinomycetes</taxon>
        <taxon>Micrococcales</taxon>
        <taxon>Microbacteriaceae</taxon>
        <taxon>Microbacterium</taxon>
    </lineage>
</organism>
<evidence type="ECO:0000256" key="2">
    <source>
        <dbReference type="SAM" id="SignalP"/>
    </source>
</evidence>
<comment type="caution">
    <text evidence="3">The sequence shown here is derived from an EMBL/GenBank/DDBJ whole genome shotgun (WGS) entry which is preliminary data.</text>
</comment>
<dbReference type="AlphaFoldDB" id="A0A7W7FGI5"/>
<keyword evidence="4" id="KW-1185">Reference proteome</keyword>
<gene>
    <name evidence="3" type="ORF">BKA24_000055</name>
</gene>
<proteinExistence type="predicted"/>
<keyword evidence="2" id="KW-0732">Signal</keyword>